<dbReference type="GO" id="GO:0009254">
    <property type="term" value="P:peptidoglycan turnover"/>
    <property type="evidence" value="ECO:0007669"/>
    <property type="project" value="InterPro"/>
</dbReference>
<dbReference type="GO" id="GO:0019867">
    <property type="term" value="C:outer membrane"/>
    <property type="evidence" value="ECO:0007669"/>
    <property type="project" value="InterPro"/>
</dbReference>
<dbReference type="PANTHER" id="PTHR39160:SF4">
    <property type="entry name" value="RESUSCITATION-PROMOTING FACTOR RPFB"/>
    <property type="match status" value="1"/>
</dbReference>
<gene>
    <name evidence="3" type="ORF">AXX12_07600</name>
</gene>
<keyword evidence="4" id="KW-1185">Reference proteome</keyword>
<dbReference type="PANTHER" id="PTHR39160">
    <property type="entry name" value="CELL WALL-BINDING PROTEIN YOCH"/>
    <property type="match status" value="1"/>
</dbReference>
<dbReference type="CDD" id="cd22786">
    <property type="entry name" value="DPBB_YuiC-like"/>
    <property type="match status" value="1"/>
</dbReference>
<evidence type="ECO:0000256" key="1">
    <source>
        <dbReference type="ARBA" id="ARBA00022729"/>
    </source>
</evidence>
<organism evidence="3 4">
    <name type="scientific">Anaerosporomusa subterranea</name>
    <dbReference type="NCBI Taxonomy" id="1794912"/>
    <lineage>
        <taxon>Bacteria</taxon>
        <taxon>Bacillati</taxon>
        <taxon>Bacillota</taxon>
        <taxon>Negativicutes</taxon>
        <taxon>Acetonemataceae</taxon>
        <taxon>Anaerosporomusa</taxon>
    </lineage>
</organism>
<dbReference type="OrthoDB" id="9798935at2"/>
<evidence type="ECO:0000313" key="3">
    <source>
        <dbReference type="EMBL" id="KYZ76840.1"/>
    </source>
</evidence>
<comment type="caution">
    <text evidence="3">The sequence shown here is derived from an EMBL/GenBank/DDBJ whole genome shotgun (WGS) entry which is preliminary data.</text>
</comment>
<dbReference type="InterPro" id="IPR011098">
    <property type="entry name" value="G5_dom"/>
</dbReference>
<dbReference type="AlphaFoldDB" id="A0A154BSN5"/>
<evidence type="ECO:0000259" key="2">
    <source>
        <dbReference type="PROSITE" id="PS51109"/>
    </source>
</evidence>
<keyword evidence="1" id="KW-0732">Signal</keyword>
<accession>A0A154BSN5</accession>
<name>A0A154BSN5_ANASB</name>
<reference evidence="3 4" key="1">
    <citation type="submission" date="2016-02" db="EMBL/GenBank/DDBJ databases">
        <title>Anaerosporomusa subterraneum gen. nov., sp. nov., a spore-forming obligate anaerobe isolated from saprolite.</title>
        <authorList>
            <person name="Choi J.K."/>
            <person name="Shah M."/>
            <person name="Yee N."/>
        </authorList>
    </citation>
    <scope>NUCLEOTIDE SEQUENCE [LARGE SCALE GENOMIC DNA]</scope>
    <source>
        <strain evidence="3 4">RU4</strain>
    </source>
</reference>
<dbReference type="InterPro" id="IPR036908">
    <property type="entry name" value="RlpA-like_sf"/>
</dbReference>
<dbReference type="Pfam" id="PF07501">
    <property type="entry name" value="G5"/>
    <property type="match status" value="1"/>
</dbReference>
<protein>
    <recommendedName>
        <fullName evidence="2">G5 domain-containing protein</fullName>
    </recommendedName>
</protein>
<dbReference type="SUPFAM" id="SSF50685">
    <property type="entry name" value="Barwin-like endoglucanases"/>
    <property type="match status" value="1"/>
</dbReference>
<proteinExistence type="predicted"/>
<dbReference type="GO" id="GO:0004553">
    <property type="term" value="F:hydrolase activity, hydrolyzing O-glycosyl compounds"/>
    <property type="evidence" value="ECO:0007669"/>
    <property type="project" value="InterPro"/>
</dbReference>
<dbReference type="Pfam" id="PF03990">
    <property type="entry name" value="DUF348"/>
    <property type="match status" value="1"/>
</dbReference>
<dbReference type="SMART" id="SM01208">
    <property type="entry name" value="G5"/>
    <property type="match status" value="1"/>
</dbReference>
<dbReference type="Proteomes" id="UP000076268">
    <property type="component" value="Unassembled WGS sequence"/>
</dbReference>
<dbReference type="Gene3D" id="2.40.40.10">
    <property type="entry name" value="RlpA-like domain"/>
    <property type="match status" value="1"/>
</dbReference>
<feature type="domain" description="G5" evidence="2">
    <location>
        <begin position="144"/>
        <end position="224"/>
    </location>
</feature>
<dbReference type="PROSITE" id="PS51109">
    <property type="entry name" value="G5"/>
    <property type="match status" value="1"/>
</dbReference>
<dbReference type="EMBL" id="LSGP01000017">
    <property type="protein sequence ID" value="KYZ76840.1"/>
    <property type="molecule type" value="Genomic_DNA"/>
</dbReference>
<dbReference type="STRING" id="1794912.AXX12_07600"/>
<evidence type="ECO:0000313" key="4">
    <source>
        <dbReference type="Proteomes" id="UP000076268"/>
    </source>
</evidence>
<dbReference type="InterPro" id="IPR051933">
    <property type="entry name" value="Resuscitation_pf_RpfB"/>
</dbReference>
<dbReference type="Gene3D" id="2.20.230.10">
    <property type="entry name" value="Resuscitation-promoting factor rpfb"/>
    <property type="match status" value="1"/>
</dbReference>
<dbReference type="Pfam" id="PF06725">
    <property type="entry name" value="3D"/>
    <property type="match status" value="1"/>
</dbReference>
<sequence length="328" mass="35766">MLQPMQTLLVKRKYALLLAGIILVAMLVTGFVHARKIVHIVADGKVSTVSTFHSNPAEVLDQAGIHLNNKDEFRLSATSLIDGVTIEVFRAVPVFITYQGQRNMVITGKPTVGEVIQSLNHAPSELRSVPEEATRISPGMDIRAITVKETIEEKEEVIAYPIIRQPDPMLESGLEQVQQEGQNGLKRVKYRVRYEDGQHVASAVVSEEILQPAVSALVSTGSRSTVATSRGSLRFRHAMQMEATAYLPSDGEGHGITYSGIPARHGVVAVDPRVIPLGSRVFIPGYGVAIAADTGGDIKGKRIDLCMEDSNDAWSFGRRMVKVYILAD</sequence>
<dbReference type="InterPro" id="IPR010611">
    <property type="entry name" value="3D_dom"/>
</dbReference>
<dbReference type="InterPro" id="IPR007137">
    <property type="entry name" value="DUF348"/>
</dbReference>